<dbReference type="SUPFAM" id="SSF81383">
    <property type="entry name" value="F-box domain"/>
    <property type="match status" value="1"/>
</dbReference>
<dbReference type="AlphaFoldDB" id="A0A0D7BIT8"/>
<protein>
    <submittedName>
        <fullName evidence="1">Uncharacterized protein</fullName>
    </submittedName>
</protein>
<reference evidence="1 2" key="1">
    <citation type="journal article" date="2015" name="Fungal Genet. Biol.">
        <title>Evolution of novel wood decay mechanisms in Agaricales revealed by the genome sequences of Fistulina hepatica and Cylindrobasidium torrendii.</title>
        <authorList>
            <person name="Floudas D."/>
            <person name="Held B.W."/>
            <person name="Riley R."/>
            <person name="Nagy L.G."/>
            <person name="Koehler G."/>
            <person name="Ransdell A.S."/>
            <person name="Younus H."/>
            <person name="Chow J."/>
            <person name="Chiniquy J."/>
            <person name="Lipzen A."/>
            <person name="Tritt A."/>
            <person name="Sun H."/>
            <person name="Haridas S."/>
            <person name="LaButti K."/>
            <person name="Ohm R.A."/>
            <person name="Kues U."/>
            <person name="Blanchette R.A."/>
            <person name="Grigoriev I.V."/>
            <person name="Minto R.E."/>
            <person name="Hibbett D.S."/>
        </authorList>
    </citation>
    <scope>NUCLEOTIDE SEQUENCE [LARGE SCALE GENOMIC DNA]</scope>
    <source>
        <strain evidence="1 2">FP15055 ss-10</strain>
    </source>
</reference>
<evidence type="ECO:0000313" key="1">
    <source>
        <dbReference type="EMBL" id="KIY70150.1"/>
    </source>
</evidence>
<dbReference type="PANTHER" id="PTHR38926">
    <property type="entry name" value="F-BOX DOMAIN CONTAINING PROTEIN, EXPRESSED"/>
    <property type="match status" value="1"/>
</dbReference>
<dbReference type="InterPro" id="IPR036047">
    <property type="entry name" value="F-box-like_dom_sf"/>
</dbReference>
<accession>A0A0D7BIT8</accession>
<dbReference type="OrthoDB" id="3252356at2759"/>
<name>A0A0D7BIT8_9AGAR</name>
<keyword evidence="2" id="KW-1185">Reference proteome</keyword>
<dbReference type="SUPFAM" id="SSF52047">
    <property type="entry name" value="RNI-like"/>
    <property type="match status" value="1"/>
</dbReference>
<gene>
    <name evidence="1" type="ORF">CYLTODRAFT_488303</name>
</gene>
<dbReference type="InterPro" id="IPR032675">
    <property type="entry name" value="LRR_dom_sf"/>
</dbReference>
<sequence length="545" mass="61257">MVCNNRVRNPLATLSTNHTLPKTVVRRKPFVASAKAVPPPTSVNVDHINRLPTELISAIFAASVHDERLSLDYDASVRVFTGVCRRWRKIAIGSVNFWTTLYITNPDRQHHLIEQSLARSGTRPIDIHLGLMQDYDFWDIEEKSERSVRLVFEGYEDDDDLLNPELGHPIQEEQIEGVLALLIPHAHRWRSISVTCEIWTPIYAFLDGTQNVDLPVLESLSLVRKDDPNEGSVSAHFEPSYRAPLPLFGGRTLPSLRHVSLVAVHIDWEASLLGLSNLHTLELKKQSIDVRISWESLAHILAASPDMRRLSLVAAEPDFRSMPSAGFHFPEMPNLAELEFGVSEPMTSLHVLVAFSCPNLQTLSLEDMEVSDAFHRTVSADLTDSADMSAFVGYLARPNQNHDAPVLLSLEKLQTLKLNCVSARTDVWEDFFARLRSLHTLEVKHPRQGILEALADASQVPTLQHIKFTGNASLDAMFDVAEARLLPPKPKGTQKAAKMGSPDKAKGLQSFFFKNCDMERFDANFERFIRLSTAIPHFRMDSDIE</sequence>
<dbReference type="Gene3D" id="3.80.10.10">
    <property type="entry name" value="Ribonuclease Inhibitor"/>
    <property type="match status" value="1"/>
</dbReference>
<dbReference type="EMBL" id="KN880472">
    <property type="protein sequence ID" value="KIY70150.1"/>
    <property type="molecule type" value="Genomic_DNA"/>
</dbReference>
<organism evidence="1 2">
    <name type="scientific">Cylindrobasidium torrendii FP15055 ss-10</name>
    <dbReference type="NCBI Taxonomy" id="1314674"/>
    <lineage>
        <taxon>Eukaryota</taxon>
        <taxon>Fungi</taxon>
        <taxon>Dikarya</taxon>
        <taxon>Basidiomycota</taxon>
        <taxon>Agaricomycotina</taxon>
        <taxon>Agaricomycetes</taxon>
        <taxon>Agaricomycetidae</taxon>
        <taxon>Agaricales</taxon>
        <taxon>Marasmiineae</taxon>
        <taxon>Physalacriaceae</taxon>
        <taxon>Cylindrobasidium</taxon>
    </lineage>
</organism>
<evidence type="ECO:0000313" key="2">
    <source>
        <dbReference type="Proteomes" id="UP000054007"/>
    </source>
</evidence>
<dbReference type="PANTHER" id="PTHR38926:SF72">
    <property type="entry name" value="IM:7136021-RELATED"/>
    <property type="match status" value="1"/>
</dbReference>
<proteinExistence type="predicted"/>
<dbReference type="STRING" id="1314674.A0A0D7BIT8"/>
<dbReference type="Proteomes" id="UP000054007">
    <property type="component" value="Unassembled WGS sequence"/>
</dbReference>